<dbReference type="FunCoup" id="A0A3M0CR68">
    <property type="interactions" value="302"/>
</dbReference>
<evidence type="ECO:0000313" key="3">
    <source>
        <dbReference type="EMBL" id="RMB12054.1"/>
    </source>
</evidence>
<dbReference type="InterPro" id="IPR006696">
    <property type="entry name" value="DUF423"/>
</dbReference>
<reference evidence="3 4" key="1">
    <citation type="submission" date="2018-10" db="EMBL/GenBank/DDBJ databases">
        <title>Genomic Encyclopedia of Archaeal and Bacterial Type Strains, Phase II (KMG-II): from individual species to whole genera.</title>
        <authorList>
            <person name="Goeker M."/>
        </authorList>
    </citation>
    <scope>NUCLEOTIDE SEQUENCE [LARGE SCALE GENOMIC DNA]</scope>
    <source>
        <strain evidence="3 4">DSM 25217</strain>
    </source>
</reference>
<accession>A0A3M0CR68</accession>
<organism evidence="3 4">
    <name type="scientific">Eilatimonas milleporae</name>
    <dbReference type="NCBI Taxonomy" id="911205"/>
    <lineage>
        <taxon>Bacteria</taxon>
        <taxon>Pseudomonadati</taxon>
        <taxon>Pseudomonadota</taxon>
        <taxon>Alphaproteobacteria</taxon>
        <taxon>Kordiimonadales</taxon>
        <taxon>Kordiimonadaceae</taxon>
        <taxon>Eilatimonas</taxon>
    </lineage>
</organism>
<evidence type="ECO:0000256" key="2">
    <source>
        <dbReference type="SAM" id="SignalP"/>
    </source>
</evidence>
<evidence type="ECO:0000313" key="4">
    <source>
        <dbReference type="Proteomes" id="UP000271227"/>
    </source>
</evidence>
<sequence>MTGGRLLMLAALNGLVATALSALAAHGLTAILDETPLGWVRLAADFWLVHALAMAVCAGAVHAGAGHWAARAGLLFQIGVLAFCLSLVIRAFGWLPPGLTWLTPVGGLSLFAAWSSLALAGRSWHRALSGAE</sequence>
<keyword evidence="4" id="KW-1185">Reference proteome</keyword>
<keyword evidence="1" id="KW-1133">Transmembrane helix</keyword>
<feature type="signal peptide" evidence="2">
    <location>
        <begin position="1"/>
        <end position="24"/>
    </location>
</feature>
<name>A0A3M0CR68_9PROT</name>
<dbReference type="EMBL" id="REFR01000009">
    <property type="protein sequence ID" value="RMB12054.1"/>
    <property type="molecule type" value="Genomic_DNA"/>
</dbReference>
<comment type="caution">
    <text evidence="3">The sequence shown here is derived from an EMBL/GenBank/DDBJ whole genome shotgun (WGS) entry which is preliminary data.</text>
</comment>
<keyword evidence="1" id="KW-0472">Membrane</keyword>
<protein>
    <submittedName>
        <fullName evidence="3">Uncharacterized membrane protein YgdD (TMEM256/DUF423 family)</fullName>
    </submittedName>
</protein>
<feature type="transmembrane region" description="Helical" evidence="1">
    <location>
        <begin position="46"/>
        <end position="65"/>
    </location>
</feature>
<keyword evidence="2" id="KW-0732">Signal</keyword>
<feature type="transmembrane region" description="Helical" evidence="1">
    <location>
        <begin position="101"/>
        <end position="120"/>
    </location>
</feature>
<dbReference type="AlphaFoldDB" id="A0A3M0CR68"/>
<keyword evidence="1" id="KW-0812">Transmembrane</keyword>
<feature type="chain" id="PRO_5018247261" evidence="2">
    <location>
        <begin position="25"/>
        <end position="132"/>
    </location>
</feature>
<proteinExistence type="predicted"/>
<gene>
    <name evidence="3" type="ORF">BXY39_0544</name>
</gene>
<evidence type="ECO:0000256" key="1">
    <source>
        <dbReference type="SAM" id="Phobius"/>
    </source>
</evidence>
<dbReference type="RefSeq" id="WP_170163572.1">
    <property type="nucleotide sequence ID" value="NZ_REFR01000009.1"/>
</dbReference>
<dbReference type="Pfam" id="PF04241">
    <property type="entry name" value="DUF423"/>
    <property type="match status" value="1"/>
</dbReference>
<dbReference type="Proteomes" id="UP000271227">
    <property type="component" value="Unassembled WGS sequence"/>
</dbReference>
<feature type="transmembrane region" description="Helical" evidence="1">
    <location>
        <begin position="72"/>
        <end position="95"/>
    </location>
</feature>
<dbReference type="InParanoid" id="A0A3M0CR68"/>